<dbReference type="RefSeq" id="WP_087372319.1">
    <property type="nucleotide sequence ID" value="NZ_NFKK01000006.1"/>
</dbReference>
<sequence>MKFDEYMHDSMKEIAQDVQPDPRMRARVMNAVQIERTKSRPRRMRFAVVAAAMVCVLIGGAFAAGPIVGLASSMNLNQMSTSLDDEAKVEKDAGFTVRLPETLNGASFDNMVAQPVDAIDADGNTVYSYQEFYASYRDGATQPFMTVIKSEYDSDEGVSDKTIVDTREVDGITMTYREIPTITLPPTKDAKPTAEEQAAADRGEMFISYGSDTREDGVYHVVDWDEDDLHYSINANDGDWTADDFFAAAEDVLNTEK</sequence>
<keyword evidence="1" id="KW-0812">Transmembrane</keyword>
<proteinExistence type="predicted"/>
<dbReference type="Proteomes" id="UP000195897">
    <property type="component" value="Unassembled WGS sequence"/>
</dbReference>
<dbReference type="EMBL" id="NFKK01000006">
    <property type="protein sequence ID" value="OUP52975.1"/>
    <property type="molecule type" value="Genomic_DNA"/>
</dbReference>
<protein>
    <recommendedName>
        <fullName evidence="4">DUF4367 domain-containing protein</fullName>
    </recommendedName>
</protein>
<organism evidence="2 3">
    <name type="scientific">Butyricicoccus pullicaecorum</name>
    <dbReference type="NCBI Taxonomy" id="501571"/>
    <lineage>
        <taxon>Bacteria</taxon>
        <taxon>Bacillati</taxon>
        <taxon>Bacillota</taxon>
        <taxon>Clostridia</taxon>
        <taxon>Eubacteriales</taxon>
        <taxon>Butyricicoccaceae</taxon>
        <taxon>Butyricicoccus</taxon>
    </lineage>
</organism>
<gene>
    <name evidence="2" type="ORF">B5F17_06990</name>
</gene>
<reference evidence="3" key="1">
    <citation type="submission" date="2017-04" db="EMBL/GenBank/DDBJ databases">
        <title>Function of individual gut microbiota members based on whole genome sequencing of pure cultures obtained from chicken caecum.</title>
        <authorList>
            <person name="Medvecky M."/>
            <person name="Cejkova D."/>
            <person name="Polansky O."/>
            <person name="Karasova D."/>
            <person name="Kubasova T."/>
            <person name="Cizek A."/>
            <person name="Rychlik I."/>
        </authorList>
    </citation>
    <scope>NUCLEOTIDE SEQUENCE [LARGE SCALE GENOMIC DNA]</scope>
    <source>
        <strain evidence="3">An180</strain>
    </source>
</reference>
<evidence type="ECO:0000313" key="2">
    <source>
        <dbReference type="EMBL" id="OUP52975.1"/>
    </source>
</evidence>
<name>A0A1Y4L8C3_9FIRM</name>
<accession>A0A1Y4L8C3</accession>
<feature type="transmembrane region" description="Helical" evidence="1">
    <location>
        <begin position="46"/>
        <end position="71"/>
    </location>
</feature>
<evidence type="ECO:0000313" key="3">
    <source>
        <dbReference type="Proteomes" id="UP000195897"/>
    </source>
</evidence>
<keyword evidence="1" id="KW-0472">Membrane</keyword>
<keyword evidence="1" id="KW-1133">Transmembrane helix</keyword>
<comment type="caution">
    <text evidence="2">The sequence shown here is derived from an EMBL/GenBank/DDBJ whole genome shotgun (WGS) entry which is preliminary data.</text>
</comment>
<dbReference type="AlphaFoldDB" id="A0A1Y4L8C3"/>
<evidence type="ECO:0000256" key="1">
    <source>
        <dbReference type="SAM" id="Phobius"/>
    </source>
</evidence>
<evidence type="ECO:0008006" key="4">
    <source>
        <dbReference type="Google" id="ProtNLM"/>
    </source>
</evidence>